<evidence type="ECO:0000259" key="3">
    <source>
        <dbReference type="PROSITE" id="PS50158"/>
    </source>
</evidence>
<dbReference type="Pfam" id="PF03732">
    <property type="entry name" value="Retrotrans_gag"/>
    <property type="match status" value="1"/>
</dbReference>
<keyword evidence="1" id="KW-0479">Metal-binding</keyword>
<proteinExistence type="predicted"/>
<evidence type="ECO:0000313" key="5">
    <source>
        <dbReference type="Proteomes" id="UP000032141"/>
    </source>
</evidence>
<dbReference type="Pfam" id="PF00098">
    <property type="entry name" value="zf-CCHC"/>
    <property type="match status" value="1"/>
</dbReference>
<dbReference type="PROSITE" id="PS50158">
    <property type="entry name" value="ZF_CCHC"/>
    <property type="match status" value="1"/>
</dbReference>
<sequence length="438" mass="49931">MPRTRQETKAEIQERHMAQMQEQLAQLTQAMQALVAQRKTDPAIAHEEDDLADDVTDANPFAVLGGNRARAQQPHPNNDYRWEHGFKSEIPEYNGGPTAEELLDWLVTVEEILEFKKVPLDQCVPVIAMRFRQRAAAWWTQIKSTRTRQNKPKIATWNKLKKHLRKTFLPYNYDQLMFQRLHHLRQGTRTVEEYSTEFFLLLNRIDLQDSDSQLVARYIGGLRQQIQHTLNLFNPLTLAEAHQQAITVEAQNKTNFSPWSSNRAQRTSPIATTPATTTTATTTPVAQETTIIPINQNQQRRPGTLRCFACGEPGHRQADCPTRNRRGLLLDSTGRDVEIEVDHDFEEATEELEADTGVSLMIRRSCLAPRGQSDFPQRNNLFHSRCTIQGKVCNLIIDSGSSENVIAVDAVKKLSLTEEQHPAPYKLAWGRIPRSSIL</sequence>
<dbReference type="AlphaFoldDB" id="A0A0D2ZVC4"/>
<accession>A0A0D2ZVC4</accession>
<organism evidence="4 5">
    <name type="scientific">Brassica oleracea var. oleracea</name>
    <dbReference type="NCBI Taxonomy" id="109376"/>
    <lineage>
        <taxon>Eukaryota</taxon>
        <taxon>Viridiplantae</taxon>
        <taxon>Streptophyta</taxon>
        <taxon>Embryophyta</taxon>
        <taxon>Tracheophyta</taxon>
        <taxon>Spermatophyta</taxon>
        <taxon>Magnoliopsida</taxon>
        <taxon>eudicotyledons</taxon>
        <taxon>Gunneridae</taxon>
        <taxon>Pentapetalae</taxon>
        <taxon>rosids</taxon>
        <taxon>malvids</taxon>
        <taxon>Brassicales</taxon>
        <taxon>Brassicaceae</taxon>
        <taxon>Brassiceae</taxon>
        <taxon>Brassica</taxon>
    </lineage>
</organism>
<dbReference type="Proteomes" id="UP000032141">
    <property type="component" value="Unassembled WGS sequence"/>
</dbReference>
<feature type="coiled-coil region" evidence="2">
    <location>
        <begin position="3"/>
        <end position="37"/>
    </location>
</feature>
<name>A0A0D2ZVC4_BRAOL</name>
<dbReference type="InterPro" id="IPR005162">
    <property type="entry name" value="Retrotrans_gag_dom"/>
</dbReference>
<evidence type="ECO:0000256" key="1">
    <source>
        <dbReference type="PROSITE-ProRule" id="PRU00047"/>
    </source>
</evidence>
<dbReference type="InterPro" id="IPR001969">
    <property type="entry name" value="Aspartic_peptidase_AS"/>
</dbReference>
<dbReference type="InterPro" id="IPR021109">
    <property type="entry name" value="Peptidase_aspartic_dom_sf"/>
</dbReference>
<keyword evidence="2" id="KW-0175">Coiled coil</keyword>
<dbReference type="EnsemblPlants" id="Bo01604s020.1">
    <property type="protein sequence ID" value="Bo01604s020.1"/>
    <property type="gene ID" value="Bo01604s020"/>
</dbReference>
<dbReference type="InterPro" id="IPR001878">
    <property type="entry name" value="Znf_CCHC"/>
</dbReference>
<dbReference type="Gene3D" id="2.40.70.10">
    <property type="entry name" value="Acid Proteases"/>
    <property type="match status" value="1"/>
</dbReference>
<reference evidence="4" key="1">
    <citation type="journal article" date="2014" name="Genome Biol.">
        <title>Transcriptome and methylome profiling reveals relics of genome dominance in the mesopolyploid Brassica oleracea.</title>
        <authorList>
            <person name="Parkin I.A."/>
            <person name="Koh C."/>
            <person name="Tang H."/>
            <person name="Robinson S.J."/>
            <person name="Kagale S."/>
            <person name="Clarke W.E."/>
            <person name="Town C.D."/>
            <person name="Nixon J."/>
            <person name="Krishnakumar V."/>
            <person name="Bidwell S.L."/>
            <person name="Denoeud F."/>
            <person name="Belcram H."/>
            <person name="Links M.G."/>
            <person name="Just J."/>
            <person name="Clarke C."/>
            <person name="Bender T."/>
            <person name="Huebert T."/>
            <person name="Mason A.S."/>
            <person name="Pires J.C."/>
            <person name="Barker G."/>
            <person name="Moore J."/>
            <person name="Walley P.G."/>
            <person name="Manoli S."/>
            <person name="Batley J."/>
            <person name="Edwards D."/>
            <person name="Nelson M.N."/>
            <person name="Wang X."/>
            <person name="Paterson A.H."/>
            <person name="King G."/>
            <person name="Bancroft I."/>
            <person name="Chalhoub B."/>
            <person name="Sharpe A.G."/>
        </authorList>
    </citation>
    <scope>NUCLEOTIDE SEQUENCE [LARGE SCALE GENOMIC DNA]</scope>
    <source>
        <strain evidence="4">cv. TO1000</strain>
    </source>
</reference>
<dbReference type="GO" id="GO:0004190">
    <property type="term" value="F:aspartic-type endopeptidase activity"/>
    <property type="evidence" value="ECO:0007669"/>
    <property type="project" value="InterPro"/>
</dbReference>
<dbReference type="Gramene" id="Bo01604s020.1">
    <property type="protein sequence ID" value="Bo01604s020.1"/>
    <property type="gene ID" value="Bo01604s020"/>
</dbReference>
<dbReference type="SMART" id="SM00343">
    <property type="entry name" value="ZnF_C2HC"/>
    <property type="match status" value="1"/>
</dbReference>
<evidence type="ECO:0000256" key="2">
    <source>
        <dbReference type="SAM" id="Coils"/>
    </source>
</evidence>
<evidence type="ECO:0000313" key="4">
    <source>
        <dbReference type="EnsemblPlants" id="Bo01604s020.1"/>
    </source>
</evidence>
<dbReference type="Gene3D" id="4.10.60.10">
    <property type="entry name" value="Zinc finger, CCHC-type"/>
    <property type="match status" value="1"/>
</dbReference>
<dbReference type="InterPro" id="IPR036875">
    <property type="entry name" value="Znf_CCHC_sf"/>
</dbReference>
<keyword evidence="5" id="KW-1185">Reference proteome</keyword>
<dbReference type="GO" id="GO:0006508">
    <property type="term" value="P:proteolysis"/>
    <property type="evidence" value="ECO:0007669"/>
    <property type="project" value="InterPro"/>
</dbReference>
<dbReference type="PANTHER" id="PTHR35046">
    <property type="entry name" value="ZINC KNUCKLE (CCHC-TYPE) FAMILY PROTEIN"/>
    <property type="match status" value="1"/>
</dbReference>
<dbReference type="STRING" id="109376.A0A0D2ZVC4"/>
<dbReference type="CDD" id="cd00303">
    <property type="entry name" value="retropepsin_like"/>
    <property type="match status" value="1"/>
</dbReference>
<dbReference type="HOGENOM" id="CLU_018037_0_1_1"/>
<keyword evidence="1" id="KW-0862">Zinc</keyword>
<dbReference type="OMA" id="LMIRRSC"/>
<dbReference type="PROSITE" id="PS00141">
    <property type="entry name" value="ASP_PROTEASE"/>
    <property type="match status" value="1"/>
</dbReference>
<dbReference type="eggNOG" id="KOG0017">
    <property type="taxonomic scope" value="Eukaryota"/>
</dbReference>
<protein>
    <recommendedName>
        <fullName evidence="3">CCHC-type domain-containing protein</fullName>
    </recommendedName>
</protein>
<keyword evidence="1" id="KW-0863">Zinc-finger</keyword>
<dbReference type="PANTHER" id="PTHR35046:SF18">
    <property type="entry name" value="RNA-DIRECTED DNA POLYMERASE"/>
    <property type="match status" value="1"/>
</dbReference>
<dbReference type="SUPFAM" id="SSF57756">
    <property type="entry name" value="Retrovirus zinc finger-like domains"/>
    <property type="match status" value="1"/>
</dbReference>
<dbReference type="GO" id="GO:0003676">
    <property type="term" value="F:nucleic acid binding"/>
    <property type="evidence" value="ECO:0007669"/>
    <property type="project" value="InterPro"/>
</dbReference>
<reference evidence="4" key="2">
    <citation type="submission" date="2015-06" db="UniProtKB">
        <authorList>
            <consortium name="EnsemblPlants"/>
        </authorList>
    </citation>
    <scope>IDENTIFICATION</scope>
</reference>
<feature type="domain" description="CCHC-type" evidence="3">
    <location>
        <begin position="306"/>
        <end position="321"/>
    </location>
</feature>
<dbReference type="GO" id="GO:0008270">
    <property type="term" value="F:zinc ion binding"/>
    <property type="evidence" value="ECO:0007669"/>
    <property type="project" value="UniProtKB-KW"/>
</dbReference>